<dbReference type="Proteomes" id="UP000183994">
    <property type="component" value="Unassembled WGS sequence"/>
</dbReference>
<dbReference type="STRING" id="1121393.SAMN02745216_04123"/>
<evidence type="ECO:0000313" key="3">
    <source>
        <dbReference type="Proteomes" id="UP000183994"/>
    </source>
</evidence>
<protein>
    <submittedName>
        <fullName evidence="2">HD domain-containing protein</fullName>
    </submittedName>
</protein>
<dbReference type="AlphaFoldDB" id="A0A1M6VIF3"/>
<dbReference type="InterPro" id="IPR003607">
    <property type="entry name" value="HD/PDEase_dom"/>
</dbReference>
<gene>
    <name evidence="2" type="ORF">SAMN02745216_04123</name>
</gene>
<dbReference type="Gene3D" id="1.10.3210.10">
    <property type="entry name" value="Hypothetical protein af1432"/>
    <property type="match status" value="1"/>
</dbReference>
<evidence type="ECO:0000313" key="2">
    <source>
        <dbReference type="EMBL" id="SHK81258.1"/>
    </source>
</evidence>
<name>A0A1M6VIF3_9BACT</name>
<dbReference type="SUPFAM" id="SSF109604">
    <property type="entry name" value="HD-domain/PDEase-like"/>
    <property type="match status" value="1"/>
</dbReference>
<sequence length="279" mass="31881">MRPGQEDISRYTAWFRTYAKGFCGEDGQVWEACSLKTRHTFRVMGEIGVLGKSLFLSSREMRLARMMALLHDVGRFTQYARFKTFVDAVSVDHGDESAEIIAKENLLEDFSDCERRLILYCVKWHNKKEVPADASPEEEFFLRLLRDADKLDIWRVVCAHYNGKREAPKETVELGLPGDQSISQNVHKDIMAGGIVNSLDLKTAPDFMVLQMGWVFDLNIDKSFMLLNKRAYLEKIARALPPCREAEEIYQKVRSYLDARLQGKRETKAVSATGDANNG</sequence>
<organism evidence="2 3">
    <name type="scientific">Desulfatibacillum alkenivorans DSM 16219</name>
    <dbReference type="NCBI Taxonomy" id="1121393"/>
    <lineage>
        <taxon>Bacteria</taxon>
        <taxon>Pseudomonadati</taxon>
        <taxon>Thermodesulfobacteriota</taxon>
        <taxon>Desulfobacteria</taxon>
        <taxon>Desulfobacterales</taxon>
        <taxon>Desulfatibacillaceae</taxon>
        <taxon>Desulfatibacillum</taxon>
    </lineage>
</organism>
<dbReference type="EMBL" id="FQZU01000034">
    <property type="protein sequence ID" value="SHK81258.1"/>
    <property type="molecule type" value="Genomic_DNA"/>
</dbReference>
<reference evidence="3" key="1">
    <citation type="submission" date="2016-11" db="EMBL/GenBank/DDBJ databases">
        <authorList>
            <person name="Varghese N."/>
            <person name="Submissions S."/>
        </authorList>
    </citation>
    <scope>NUCLEOTIDE SEQUENCE [LARGE SCALE GENOMIC DNA]</scope>
    <source>
        <strain evidence="3">DSM 16219</strain>
    </source>
</reference>
<dbReference type="Pfam" id="PF01966">
    <property type="entry name" value="HD"/>
    <property type="match status" value="1"/>
</dbReference>
<proteinExistence type="predicted"/>
<evidence type="ECO:0000259" key="1">
    <source>
        <dbReference type="Pfam" id="PF01966"/>
    </source>
</evidence>
<feature type="domain" description="HD" evidence="1">
    <location>
        <begin position="38"/>
        <end position="152"/>
    </location>
</feature>
<dbReference type="CDD" id="cd00077">
    <property type="entry name" value="HDc"/>
    <property type="match status" value="1"/>
</dbReference>
<accession>A0A1M6VIF3</accession>
<keyword evidence="3" id="KW-1185">Reference proteome</keyword>
<dbReference type="InterPro" id="IPR006674">
    <property type="entry name" value="HD_domain"/>
</dbReference>